<dbReference type="InParanoid" id="A0A371R7L3"/>
<evidence type="ECO:0000313" key="3">
    <source>
        <dbReference type="Proteomes" id="UP000264589"/>
    </source>
</evidence>
<accession>A0A371R7L3</accession>
<feature type="transmembrane region" description="Helical" evidence="1">
    <location>
        <begin position="109"/>
        <end position="135"/>
    </location>
</feature>
<feature type="transmembrane region" description="Helical" evidence="1">
    <location>
        <begin position="37"/>
        <end position="56"/>
    </location>
</feature>
<dbReference type="RefSeq" id="WP_116393168.1">
    <property type="nucleotide sequence ID" value="NZ_QUQO01000002.1"/>
</dbReference>
<organism evidence="2 3">
    <name type="scientific">Parvularcula marina</name>
    <dbReference type="NCBI Taxonomy" id="2292771"/>
    <lineage>
        <taxon>Bacteria</taxon>
        <taxon>Pseudomonadati</taxon>
        <taxon>Pseudomonadota</taxon>
        <taxon>Alphaproteobacteria</taxon>
        <taxon>Parvularculales</taxon>
        <taxon>Parvularculaceae</taxon>
        <taxon>Parvularcula</taxon>
    </lineage>
</organism>
<evidence type="ECO:0000313" key="2">
    <source>
        <dbReference type="EMBL" id="RFB01452.1"/>
    </source>
</evidence>
<name>A0A371R7L3_9PROT</name>
<keyword evidence="3" id="KW-1185">Reference proteome</keyword>
<gene>
    <name evidence="2" type="ORF">DX908_14280</name>
</gene>
<reference evidence="2 3" key="1">
    <citation type="submission" date="2018-08" db="EMBL/GenBank/DDBJ databases">
        <title>Parvularcula sp. SM1705, isolated from surface water of the South Sea China.</title>
        <authorList>
            <person name="Sun L."/>
        </authorList>
    </citation>
    <scope>NUCLEOTIDE SEQUENCE [LARGE SCALE GENOMIC DNA]</scope>
    <source>
        <strain evidence="2 3">SM1705</strain>
    </source>
</reference>
<keyword evidence="1" id="KW-1133">Transmembrane helix</keyword>
<evidence type="ECO:0000256" key="1">
    <source>
        <dbReference type="SAM" id="Phobius"/>
    </source>
</evidence>
<keyword evidence="1" id="KW-0472">Membrane</keyword>
<protein>
    <submittedName>
        <fullName evidence="2">Uncharacterized protein</fullName>
    </submittedName>
</protein>
<dbReference type="Proteomes" id="UP000264589">
    <property type="component" value="Unassembled WGS sequence"/>
</dbReference>
<dbReference type="EMBL" id="QUQO01000002">
    <property type="protein sequence ID" value="RFB01452.1"/>
    <property type="molecule type" value="Genomic_DNA"/>
</dbReference>
<dbReference type="AlphaFoldDB" id="A0A371R7L3"/>
<feature type="transmembrane region" description="Helical" evidence="1">
    <location>
        <begin position="68"/>
        <end position="88"/>
    </location>
</feature>
<sequence length="241" mass="26690">MNAKPNAPARAKRSREDCIRPSRSFYLRKFGHLMNAIRTELIIVGLFVVLMTYAGNLAGDLEFVVKDAVLAAVLLMLATAFTAYDVIAGEIFITGRAGNCPKEWRVRPMIVIGLFILELMMFIVNLGILLMPLMIVLDINFMDVSAAQIFALAAIWHLINVLWYLVSPVELRDFIRHGGYALINAALFLLISTDAYSALPIIGGWSHDMMTVAGYAIIVSMIYVIQIRGYIAESAAAEAEM</sequence>
<proteinExistence type="predicted"/>
<feature type="transmembrane region" description="Helical" evidence="1">
    <location>
        <begin position="178"/>
        <end position="199"/>
    </location>
</feature>
<feature type="transmembrane region" description="Helical" evidence="1">
    <location>
        <begin position="205"/>
        <end position="225"/>
    </location>
</feature>
<feature type="transmembrane region" description="Helical" evidence="1">
    <location>
        <begin position="147"/>
        <end position="166"/>
    </location>
</feature>
<comment type="caution">
    <text evidence="2">The sequence shown here is derived from an EMBL/GenBank/DDBJ whole genome shotgun (WGS) entry which is preliminary data.</text>
</comment>
<keyword evidence="1" id="KW-0812">Transmembrane</keyword>